<dbReference type="PANTHER" id="PTHR22943">
    <property type="entry name" value="7-TRANSMEMBRANE DOMAIN RECEPTOR C.ELEGANS"/>
    <property type="match status" value="1"/>
</dbReference>
<dbReference type="AlphaFoldDB" id="A0A2A6C310"/>
<protein>
    <submittedName>
        <fullName evidence="1">G protein-coupled receptor</fullName>
    </submittedName>
</protein>
<reference evidence="1" key="2">
    <citation type="submission" date="2022-06" db="UniProtKB">
        <authorList>
            <consortium name="EnsemblMetazoa"/>
        </authorList>
    </citation>
    <scope>IDENTIFICATION</scope>
    <source>
        <strain evidence="1">PS312</strain>
    </source>
</reference>
<reference evidence="2" key="1">
    <citation type="journal article" date="2008" name="Nat. Genet.">
        <title>The Pristionchus pacificus genome provides a unique perspective on nematode lifestyle and parasitism.</title>
        <authorList>
            <person name="Dieterich C."/>
            <person name="Clifton S.W."/>
            <person name="Schuster L.N."/>
            <person name="Chinwalla A."/>
            <person name="Delehaunty K."/>
            <person name="Dinkelacker I."/>
            <person name="Fulton L."/>
            <person name="Fulton R."/>
            <person name="Godfrey J."/>
            <person name="Minx P."/>
            <person name="Mitreva M."/>
            <person name="Roeseler W."/>
            <person name="Tian H."/>
            <person name="Witte H."/>
            <person name="Yang S.P."/>
            <person name="Wilson R.K."/>
            <person name="Sommer R.J."/>
        </authorList>
    </citation>
    <scope>NUCLEOTIDE SEQUENCE [LARGE SCALE GENOMIC DNA]</scope>
    <source>
        <strain evidence="2">PS312</strain>
    </source>
</reference>
<name>A0A2A6C310_PRIPA</name>
<dbReference type="InterPro" id="IPR019428">
    <property type="entry name" value="7TM_GPCR_serpentine_rcpt_Str"/>
</dbReference>
<evidence type="ECO:0000313" key="1">
    <source>
        <dbReference type="EnsemblMetazoa" id="PPA40731.1"/>
    </source>
</evidence>
<dbReference type="Proteomes" id="UP000005239">
    <property type="component" value="Unassembled WGS sequence"/>
</dbReference>
<dbReference type="OrthoDB" id="5819686at2759"/>
<accession>A0A2A6C310</accession>
<dbReference type="PANTHER" id="PTHR22943:SF248">
    <property type="entry name" value="SEVEN TM RECEPTOR"/>
    <property type="match status" value="1"/>
</dbReference>
<dbReference type="EnsemblMetazoa" id="PPA40731.1">
    <property type="protein sequence ID" value="PPA40731.1"/>
    <property type="gene ID" value="WBGene00279100"/>
</dbReference>
<accession>A0A8R1UUA5</accession>
<dbReference type="Pfam" id="PF10326">
    <property type="entry name" value="7TM_GPCR_Str"/>
    <property type="match status" value="1"/>
</dbReference>
<organism evidence="1 2">
    <name type="scientific">Pristionchus pacificus</name>
    <name type="common">Parasitic nematode worm</name>
    <dbReference type="NCBI Taxonomy" id="54126"/>
    <lineage>
        <taxon>Eukaryota</taxon>
        <taxon>Metazoa</taxon>
        <taxon>Ecdysozoa</taxon>
        <taxon>Nematoda</taxon>
        <taxon>Chromadorea</taxon>
        <taxon>Rhabditida</taxon>
        <taxon>Rhabditina</taxon>
        <taxon>Diplogasteromorpha</taxon>
        <taxon>Diplogasteroidea</taxon>
        <taxon>Neodiplogasteridae</taxon>
        <taxon>Pristionchus</taxon>
    </lineage>
</organism>
<proteinExistence type="predicted"/>
<gene>
    <name evidence="1" type="primary">WBGene00279100</name>
</gene>
<sequence>MIFNWVMAGFSIVFNFILILLVSRVNVVAMGSYPILIYVSALMDVLIALSNAIVAPNIHMGLYSFVVFGQGTYDWPMLPGRISIYLFDLLFYQTFVILCYQFVYRLAVLRSSHPSSLLSRLNILHWVTIGVVFEIIFNGLMIFFVSHFEPIAARIFVVGHADWEPDGQLVTEMRQYYGIDMQKPFCHFHVVYAVANDRGRTLKWNIPILIYTLTILGLISALGVLMIVCATSVVGLIKSVSADCNIRASTHRQFFLALVIQTVVPLAFSFAPVACLVLLPLTGGRFGALGNYLMSVTSVYPAVDPLLLIFCVQSYRRKIYSFLESLPCKKFKIMAN</sequence>
<evidence type="ECO:0000313" key="2">
    <source>
        <dbReference type="Proteomes" id="UP000005239"/>
    </source>
</evidence>
<keyword evidence="2" id="KW-1185">Reference proteome</keyword>